<evidence type="ECO:0000313" key="2">
    <source>
        <dbReference type="Proteomes" id="UP000054821"/>
    </source>
</evidence>
<protein>
    <submittedName>
        <fullName evidence="1">Uncharacterized protein</fullName>
    </submittedName>
</protein>
<dbReference type="RefSeq" id="XP_024404669.1">
    <property type="nucleotide sequence ID" value="XM_024550590.1"/>
</dbReference>
<proteinExistence type="predicted"/>
<dbReference type="AlphaFoldDB" id="A0A2P4ZBA7"/>
<accession>A0A2P4ZBA7</accession>
<dbReference type="GeneID" id="36347855"/>
<organism evidence="1 2">
    <name type="scientific">Trichoderma gamsii</name>
    <dbReference type="NCBI Taxonomy" id="398673"/>
    <lineage>
        <taxon>Eukaryota</taxon>
        <taxon>Fungi</taxon>
        <taxon>Dikarya</taxon>
        <taxon>Ascomycota</taxon>
        <taxon>Pezizomycotina</taxon>
        <taxon>Sordariomycetes</taxon>
        <taxon>Hypocreomycetidae</taxon>
        <taxon>Hypocreales</taxon>
        <taxon>Hypocreaceae</taxon>
        <taxon>Trichoderma</taxon>
    </lineage>
</organism>
<name>A0A2P4ZBA7_9HYPO</name>
<reference evidence="1 2" key="1">
    <citation type="journal article" date="2016" name="Genome Announc.">
        <title>Draft Whole-Genome Sequence of Trichoderma gamsii T6085, a Promising Biocontrol Agent of Fusarium Head Blight on Wheat.</title>
        <authorList>
            <person name="Baroncelli R."/>
            <person name="Zapparata A."/>
            <person name="Piaggeschi G."/>
            <person name="Sarrocco S."/>
            <person name="Vannacci G."/>
        </authorList>
    </citation>
    <scope>NUCLEOTIDE SEQUENCE [LARGE SCALE GENOMIC DNA]</scope>
    <source>
        <strain evidence="1 2">T6085</strain>
    </source>
</reference>
<dbReference type="Proteomes" id="UP000054821">
    <property type="component" value="Unassembled WGS sequence"/>
</dbReference>
<comment type="caution">
    <text evidence="1">The sequence shown here is derived from an EMBL/GenBank/DDBJ whole genome shotgun (WGS) entry which is preliminary data.</text>
</comment>
<keyword evidence="2" id="KW-1185">Reference proteome</keyword>
<gene>
    <name evidence="1" type="ORF">TGAM01_v209588</name>
</gene>
<dbReference type="EMBL" id="JPDN02000048">
    <property type="protein sequence ID" value="PON21557.1"/>
    <property type="molecule type" value="Genomic_DNA"/>
</dbReference>
<evidence type="ECO:0000313" key="1">
    <source>
        <dbReference type="EMBL" id="PON21557.1"/>
    </source>
</evidence>
<sequence>MHIIRGDPEFSTTYVMDRNYCWLIGNCARRTKCCTSSASKRLGW</sequence>